<gene>
    <name evidence="3" type="ORF">HJC23_008157</name>
</gene>
<feature type="region of interest" description="Disordered" evidence="2">
    <location>
        <begin position="65"/>
        <end position="84"/>
    </location>
</feature>
<reference evidence="3 4" key="1">
    <citation type="journal article" date="2020" name="G3 (Bethesda)">
        <title>Improved Reference Genome for Cyclotella cryptica CCMP332, a Model for Cell Wall Morphogenesis, Salinity Adaptation, and Lipid Production in Diatoms (Bacillariophyta).</title>
        <authorList>
            <person name="Roberts W.R."/>
            <person name="Downey K.M."/>
            <person name="Ruck E.C."/>
            <person name="Traller J.C."/>
            <person name="Alverson A.J."/>
        </authorList>
    </citation>
    <scope>NUCLEOTIDE SEQUENCE [LARGE SCALE GENOMIC DNA]</scope>
    <source>
        <strain evidence="3 4">CCMP332</strain>
    </source>
</reference>
<evidence type="ECO:0008006" key="5">
    <source>
        <dbReference type="Google" id="ProtNLM"/>
    </source>
</evidence>
<dbReference type="Pfam" id="PF02622">
    <property type="entry name" value="DUF179"/>
    <property type="match status" value="1"/>
</dbReference>
<keyword evidence="1" id="KW-0175">Coiled coil</keyword>
<comment type="caution">
    <text evidence="3">The sequence shown here is derived from an EMBL/GenBank/DDBJ whole genome shotgun (WGS) entry which is preliminary data.</text>
</comment>
<feature type="coiled-coil region" evidence="1">
    <location>
        <begin position="436"/>
        <end position="463"/>
    </location>
</feature>
<evidence type="ECO:0000256" key="2">
    <source>
        <dbReference type="SAM" id="MobiDB-lite"/>
    </source>
</evidence>
<dbReference type="Proteomes" id="UP001516023">
    <property type="component" value="Unassembled WGS sequence"/>
</dbReference>
<dbReference type="SUPFAM" id="SSF143456">
    <property type="entry name" value="VC0467-like"/>
    <property type="match status" value="1"/>
</dbReference>
<feature type="region of interest" description="Disordered" evidence="2">
    <location>
        <begin position="676"/>
        <end position="703"/>
    </location>
</feature>
<accession>A0ABD3PIU0</accession>
<dbReference type="AlphaFoldDB" id="A0ABD3PIU0"/>
<feature type="compositionally biased region" description="Polar residues" evidence="2">
    <location>
        <begin position="349"/>
        <end position="367"/>
    </location>
</feature>
<evidence type="ECO:0000313" key="4">
    <source>
        <dbReference type="Proteomes" id="UP001516023"/>
    </source>
</evidence>
<dbReference type="Gene3D" id="3.40.1740.10">
    <property type="entry name" value="VC0467-like"/>
    <property type="match status" value="1"/>
</dbReference>
<dbReference type="PANTHER" id="PTHR31984:SF17">
    <property type="entry name" value="TRANSCRIPTIONAL REGULATOR"/>
    <property type="match status" value="1"/>
</dbReference>
<name>A0ABD3PIU0_9STRA</name>
<feature type="compositionally biased region" description="Polar residues" evidence="2">
    <location>
        <begin position="682"/>
        <end position="693"/>
    </location>
</feature>
<dbReference type="InterPro" id="IPR003774">
    <property type="entry name" value="AlgH-like"/>
</dbReference>
<feature type="compositionally biased region" description="Basic and acidic residues" evidence="2">
    <location>
        <begin position="68"/>
        <end position="81"/>
    </location>
</feature>
<dbReference type="EMBL" id="JABMIG020000162">
    <property type="protein sequence ID" value="KAL3788095.1"/>
    <property type="molecule type" value="Genomic_DNA"/>
</dbReference>
<evidence type="ECO:0000313" key="3">
    <source>
        <dbReference type="EMBL" id="KAL3788095.1"/>
    </source>
</evidence>
<feature type="region of interest" description="Disordered" evidence="2">
    <location>
        <begin position="344"/>
        <end position="367"/>
    </location>
</feature>
<organism evidence="3 4">
    <name type="scientific">Cyclotella cryptica</name>
    <dbReference type="NCBI Taxonomy" id="29204"/>
    <lineage>
        <taxon>Eukaryota</taxon>
        <taxon>Sar</taxon>
        <taxon>Stramenopiles</taxon>
        <taxon>Ochrophyta</taxon>
        <taxon>Bacillariophyta</taxon>
        <taxon>Coscinodiscophyceae</taxon>
        <taxon>Thalassiosirophycidae</taxon>
        <taxon>Stephanodiscales</taxon>
        <taxon>Stephanodiscaceae</taxon>
        <taxon>Cyclotella</taxon>
    </lineage>
</organism>
<evidence type="ECO:0000256" key="1">
    <source>
        <dbReference type="SAM" id="Coils"/>
    </source>
</evidence>
<dbReference type="PANTHER" id="PTHR31984">
    <property type="entry name" value="TRANSPORTER, PUTATIVE (DUF179)-RELATED"/>
    <property type="match status" value="1"/>
</dbReference>
<proteinExistence type="predicted"/>
<keyword evidence="4" id="KW-1185">Reference proteome</keyword>
<feature type="region of interest" description="Disordered" evidence="2">
    <location>
        <begin position="114"/>
        <end position="135"/>
    </location>
</feature>
<sequence length="715" mass="79615">MPPPPPNPTTNPQVLRTLYRSLLRSSTPFSSPVLASLLHRSGITHDWDECIHRLKRSRLRVAARSHAHPIDRTRGDNHGDDPSFSLPREWAMNLSRSYGDLREEYSVRKEYFSRSHPAADSDDENDDDSVLKDSTLQDSEEFLLNTMGSSHYRTSARERMEMQRDGYGDDDDVYTGVEDPRAVLFRHLFREWIVDVGDGGGDEQSLEAVKRKWSMDEDGVIEHGKVRQIPYMRWPCQITNGKGLRDLIRREFRAPTVEERCNLEAKADQETNATQPYFPPSSYIDTPIRLQTAFYALMELNRKLAWAEKLGLTPHIQSHRRHATKNHDEASIRNRRRLLQAAKGVSPFPRSTTIPTDESKSDSTSQSTYTYPLQCGTYLIAHPLMTGYFAKTVIILLDHTASPSEHSSPDKDDEIGPGGTYGLIINRLALQPVSEEKRLEILRQRLEERMHQMNEEATASDTTTTTTKESSSLLLDIMKPSSSAASGLQRPISLTQAIQPNDLPESVQAAFGGSPLREGGPVNLSLQMIHRKCVDVKKNISGGVGDTKTAEASDTTAALNTHEIGGIQIPSLSDETTFDTDAIYFGGDVVKASLAVTDGSEDQGDFSFIVGASCWTPGQLQREIERGCWLPFRGPPTMAMTGMCDHDVFGDLVDGENKEERNCAGRSGGKKTMLSLYPPRPSNSNAIVKQSRQPVERPKDGPVVVDHVCIGRGRG</sequence>
<protein>
    <recommendedName>
        <fullName evidence="5">Transcriptional regulator</fullName>
    </recommendedName>
</protein>